<name>A0AAV0DFS6_9ASTE</name>
<comment type="caution">
    <text evidence="2">The sequence shown here is derived from an EMBL/GenBank/DDBJ whole genome shotgun (WGS) entry which is preliminary data.</text>
</comment>
<dbReference type="PANTHER" id="PTHR31476">
    <property type="entry name" value="PROTEIN WHAT'S THIS FACTOR 1 HOMOLOG, CHLOROPLASTIC"/>
    <property type="match status" value="1"/>
</dbReference>
<evidence type="ECO:0000313" key="2">
    <source>
        <dbReference type="EMBL" id="CAH9100414.1"/>
    </source>
</evidence>
<accession>A0AAV0DFS6</accession>
<dbReference type="InterPro" id="IPR021099">
    <property type="entry name" value="PORR_domain"/>
</dbReference>
<gene>
    <name evidence="2" type="ORF">CEPIT_LOCUS15280</name>
</gene>
<proteinExistence type="predicted"/>
<sequence length="123" mass="14496">MPAFDWILPPGFFLKREMREWVRDWMEQCSRDMEKRTVGVFHELLSLSIHKRVSIPVLGKFGEEYRFSNAFPNVFARHPGLFYVSLKGGIKTAMLREAYKGDQLVDRDPMLEIKDKFIELLLS</sequence>
<feature type="domain" description="PORR" evidence="1">
    <location>
        <begin position="3"/>
        <end position="121"/>
    </location>
</feature>
<dbReference type="PANTHER" id="PTHR31476:SF3">
    <property type="entry name" value="UBIQUITIN CARBOXYL-TERMINAL HYDROLASE FAMILY PROTEIN"/>
    <property type="match status" value="1"/>
</dbReference>
<evidence type="ECO:0000313" key="3">
    <source>
        <dbReference type="Proteomes" id="UP001152523"/>
    </source>
</evidence>
<dbReference type="EMBL" id="CAMAPF010000108">
    <property type="protein sequence ID" value="CAH9100414.1"/>
    <property type="molecule type" value="Genomic_DNA"/>
</dbReference>
<dbReference type="GO" id="GO:0003723">
    <property type="term" value="F:RNA binding"/>
    <property type="evidence" value="ECO:0007669"/>
    <property type="project" value="InterPro"/>
</dbReference>
<organism evidence="2 3">
    <name type="scientific">Cuscuta epithymum</name>
    <dbReference type="NCBI Taxonomy" id="186058"/>
    <lineage>
        <taxon>Eukaryota</taxon>
        <taxon>Viridiplantae</taxon>
        <taxon>Streptophyta</taxon>
        <taxon>Embryophyta</taxon>
        <taxon>Tracheophyta</taxon>
        <taxon>Spermatophyta</taxon>
        <taxon>Magnoliopsida</taxon>
        <taxon>eudicotyledons</taxon>
        <taxon>Gunneridae</taxon>
        <taxon>Pentapetalae</taxon>
        <taxon>asterids</taxon>
        <taxon>lamiids</taxon>
        <taxon>Solanales</taxon>
        <taxon>Convolvulaceae</taxon>
        <taxon>Cuscuteae</taxon>
        <taxon>Cuscuta</taxon>
        <taxon>Cuscuta subgen. Cuscuta</taxon>
    </lineage>
</organism>
<dbReference type="InterPro" id="IPR045040">
    <property type="entry name" value="PORR_fam"/>
</dbReference>
<reference evidence="2" key="1">
    <citation type="submission" date="2022-07" db="EMBL/GenBank/DDBJ databases">
        <authorList>
            <person name="Macas J."/>
            <person name="Novak P."/>
            <person name="Neumann P."/>
        </authorList>
    </citation>
    <scope>NUCLEOTIDE SEQUENCE</scope>
</reference>
<dbReference type="AlphaFoldDB" id="A0AAV0DFS6"/>
<dbReference type="Proteomes" id="UP001152523">
    <property type="component" value="Unassembled WGS sequence"/>
</dbReference>
<protein>
    <recommendedName>
        <fullName evidence="1">PORR domain-containing protein</fullName>
    </recommendedName>
</protein>
<keyword evidence="3" id="KW-1185">Reference proteome</keyword>
<dbReference type="Pfam" id="PF11955">
    <property type="entry name" value="PORR"/>
    <property type="match status" value="1"/>
</dbReference>
<evidence type="ECO:0000259" key="1">
    <source>
        <dbReference type="Pfam" id="PF11955"/>
    </source>
</evidence>